<comment type="caution">
    <text evidence="2">The sequence shown here is derived from an EMBL/GenBank/DDBJ whole genome shotgun (WGS) entry which is preliminary data.</text>
</comment>
<organism evidence="2 3">
    <name type="scientific">Flavobacterium beibuense</name>
    <dbReference type="NCBI Taxonomy" id="657326"/>
    <lineage>
        <taxon>Bacteria</taxon>
        <taxon>Pseudomonadati</taxon>
        <taxon>Bacteroidota</taxon>
        <taxon>Flavobacteriia</taxon>
        <taxon>Flavobacteriales</taxon>
        <taxon>Flavobacteriaceae</taxon>
        <taxon>Flavobacterium</taxon>
    </lineage>
</organism>
<dbReference type="Proteomes" id="UP000289775">
    <property type="component" value="Unassembled WGS sequence"/>
</dbReference>
<evidence type="ECO:0000256" key="1">
    <source>
        <dbReference type="SAM" id="SignalP"/>
    </source>
</evidence>
<dbReference type="SUPFAM" id="SSF49464">
    <property type="entry name" value="Carboxypeptidase regulatory domain-like"/>
    <property type="match status" value="1"/>
</dbReference>
<gene>
    <name evidence="2" type="ORF">NU09_2023</name>
</gene>
<keyword evidence="3" id="KW-1185">Reference proteome</keyword>
<dbReference type="EMBL" id="JUIW01000006">
    <property type="protein sequence ID" value="RYJ42924.1"/>
    <property type="molecule type" value="Genomic_DNA"/>
</dbReference>
<name>A0A444WAT2_9FLAO</name>
<feature type="chain" id="PRO_5019196764" evidence="1">
    <location>
        <begin position="19"/>
        <end position="260"/>
    </location>
</feature>
<dbReference type="OrthoDB" id="1467339at2"/>
<evidence type="ECO:0000313" key="3">
    <source>
        <dbReference type="Proteomes" id="UP000289775"/>
    </source>
</evidence>
<protein>
    <submittedName>
        <fullName evidence="2">Cna_B_2 multi-domain protein</fullName>
    </submittedName>
</protein>
<proteinExistence type="predicted"/>
<accession>A0A444WAT2</accession>
<keyword evidence="1" id="KW-0732">Signal</keyword>
<dbReference type="InterPro" id="IPR008969">
    <property type="entry name" value="CarboxyPept-like_regulatory"/>
</dbReference>
<dbReference type="RefSeq" id="WP_129751148.1">
    <property type="nucleotide sequence ID" value="NZ_JUIW01000006.1"/>
</dbReference>
<dbReference type="Gene3D" id="2.60.40.1120">
    <property type="entry name" value="Carboxypeptidase-like, regulatory domain"/>
    <property type="match status" value="1"/>
</dbReference>
<reference evidence="2 3" key="1">
    <citation type="submission" date="2014-12" db="EMBL/GenBank/DDBJ databases">
        <title>Genome sequence of Flavobacterium beibuense RSKm HC5.</title>
        <authorList>
            <person name="Kim J.F."/>
            <person name="Song J.Y."/>
            <person name="Kwak M.-J."/>
            <person name="Lee S.-W."/>
        </authorList>
    </citation>
    <scope>NUCLEOTIDE SEQUENCE [LARGE SCALE GENOMIC DNA]</scope>
    <source>
        <strain evidence="2 3">RSKm HC5</strain>
    </source>
</reference>
<evidence type="ECO:0000313" key="2">
    <source>
        <dbReference type="EMBL" id="RYJ42924.1"/>
    </source>
</evidence>
<dbReference type="AlphaFoldDB" id="A0A444WAT2"/>
<sequence length="260" mass="29400">MRYFVVILFLTLSFPSFAQEKKQEDSTSVSGTIVNNSNMLPLENATVINVNSVKGVVTDSKGYFTLNAKVNDTIHITLIGFQPIKVRVTNDWIKNTTSTKIPLTEKAYALEEVVINKYGLTGYLQVDSKLVPVKENHRYSISGLNYGYEGGPKSPSSFKKIISSVFNPADFLHNVFGKKPKEMRRLREMKKDDTVRNLLATKFDRETLAALLGVMPEDIAEILENCNYSEEFIRTANDLQIMDAISSCYEEYKALNRDKN</sequence>
<feature type="signal peptide" evidence="1">
    <location>
        <begin position="1"/>
        <end position="18"/>
    </location>
</feature>
<dbReference type="Pfam" id="PF13715">
    <property type="entry name" value="CarbopepD_reg_2"/>
    <property type="match status" value="1"/>
</dbReference>